<evidence type="ECO:0000256" key="7">
    <source>
        <dbReference type="ARBA" id="ARBA00023144"/>
    </source>
</evidence>
<dbReference type="GO" id="GO:0005829">
    <property type="term" value="C:cytosol"/>
    <property type="evidence" value="ECO:0007669"/>
    <property type="project" value="TreeGrafter"/>
</dbReference>
<dbReference type="PRINTS" id="PR00959">
    <property type="entry name" value="MEVGALKINASE"/>
</dbReference>
<evidence type="ECO:0000313" key="12">
    <source>
        <dbReference type="Proteomes" id="UP000260664"/>
    </source>
</evidence>
<sequence>MKCVEVYEGLYHQEPFDVAFCPYRISPLGAHIDHQYGKINGLAIDKGIHMAYHPKQNGIIELQSLNFPKRAQFFVNAVPEEKQGDWADHLRGAAKMLGEKYRLKIGLSGVIEGSLPIGGLSSSASVIICFLSALCKVNDIHLEPMELISTAKAAENQYVGVSCGKLDQSCEVLSKKNHLLYLDTKDDSYELIPTSQSMKPYKIAIFFSGLERSLKNSKYNLRQDECKAAAYALMGYAGMDYGTFADTRLRDVPYEVFEAYKDHLPELWRRRAEHYYSEFARAEKGAELWRKGDLEGYGQLVFESGKSSIYSYECGCDELKKLYEIMWNTDGIYGGRFSGAGFKGCCMALVDPEKVEDIKAKVTEEYLKAFPELEGRYSAYVCESADGVRL</sequence>
<dbReference type="Proteomes" id="UP000260664">
    <property type="component" value="Unassembled WGS sequence"/>
</dbReference>
<dbReference type="SUPFAM" id="SSF54211">
    <property type="entry name" value="Ribosomal protein S5 domain 2-like"/>
    <property type="match status" value="1"/>
</dbReference>
<keyword evidence="7" id="KW-0299">Galactose metabolism</keyword>
<dbReference type="SUPFAM" id="SSF55060">
    <property type="entry name" value="GHMP Kinase, C-terminal domain"/>
    <property type="match status" value="1"/>
</dbReference>
<keyword evidence="8" id="KW-0119">Carbohydrate metabolism</keyword>
<evidence type="ECO:0000256" key="2">
    <source>
        <dbReference type="ARBA" id="ARBA00022723"/>
    </source>
</evidence>
<keyword evidence="1" id="KW-0808">Transferase</keyword>
<gene>
    <name evidence="11" type="ORF">DXD84_06735</name>
</gene>
<evidence type="ECO:0000256" key="4">
    <source>
        <dbReference type="ARBA" id="ARBA00022777"/>
    </source>
</evidence>
<reference evidence="11 12" key="1">
    <citation type="submission" date="2018-08" db="EMBL/GenBank/DDBJ databases">
        <title>A genome reference for cultivated species of the human gut microbiota.</title>
        <authorList>
            <person name="Zou Y."/>
            <person name="Xue W."/>
            <person name="Luo G."/>
        </authorList>
    </citation>
    <scope>NUCLEOTIDE SEQUENCE [LARGE SCALE GENOMIC DNA]</scope>
    <source>
        <strain evidence="11 12">TM09-19AC</strain>
    </source>
</reference>
<evidence type="ECO:0000256" key="8">
    <source>
        <dbReference type="ARBA" id="ARBA00023277"/>
    </source>
</evidence>
<dbReference type="GO" id="GO:0004335">
    <property type="term" value="F:galactokinase activity"/>
    <property type="evidence" value="ECO:0007669"/>
    <property type="project" value="InterPro"/>
</dbReference>
<organism evidence="11 12">
    <name type="scientific">Dorea formicigenerans</name>
    <dbReference type="NCBI Taxonomy" id="39486"/>
    <lineage>
        <taxon>Bacteria</taxon>
        <taxon>Bacillati</taxon>
        <taxon>Bacillota</taxon>
        <taxon>Clostridia</taxon>
        <taxon>Lachnospirales</taxon>
        <taxon>Lachnospiraceae</taxon>
        <taxon>Dorea</taxon>
    </lineage>
</organism>
<evidence type="ECO:0000256" key="3">
    <source>
        <dbReference type="ARBA" id="ARBA00022741"/>
    </source>
</evidence>
<dbReference type="EMBL" id="QSOI01000006">
    <property type="protein sequence ID" value="RGI84684.1"/>
    <property type="molecule type" value="Genomic_DNA"/>
</dbReference>
<dbReference type="InterPro" id="IPR036554">
    <property type="entry name" value="GHMP_kinase_C_sf"/>
</dbReference>
<dbReference type="PANTHER" id="PTHR10457">
    <property type="entry name" value="MEVALONATE KINASE/GALACTOKINASE"/>
    <property type="match status" value="1"/>
</dbReference>
<keyword evidence="3" id="KW-0547">Nucleotide-binding</keyword>
<dbReference type="InterPro" id="IPR006204">
    <property type="entry name" value="GHMP_kinase_N_dom"/>
</dbReference>
<dbReference type="GO" id="GO:0005524">
    <property type="term" value="F:ATP binding"/>
    <property type="evidence" value="ECO:0007669"/>
    <property type="project" value="UniProtKB-KW"/>
</dbReference>
<comment type="caution">
    <text evidence="11">The sequence shown here is derived from an EMBL/GenBank/DDBJ whole genome shotgun (WGS) entry which is preliminary data.</text>
</comment>
<name>A0A3E4F6M0_9FIRM</name>
<dbReference type="InterPro" id="IPR020568">
    <property type="entry name" value="Ribosomal_Su5_D2-typ_SF"/>
</dbReference>
<evidence type="ECO:0000256" key="5">
    <source>
        <dbReference type="ARBA" id="ARBA00022840"/>
    </source>
</evidence>
<feature type="domain" description="GHMP kinase C-terminal" evidence="10">
    <location>
        <begin position="290"/>
        <end position="366"/>
    </location>
</feature>
<dbReference type="InterPro" id="IPR000705">
    <property type="entry name" value="Galactokinase"/>
</dbReference>
<evidence type="ECO:0000313" key="11">
    <source>
        <dbReference type="EMBL" id="RGI84684.1"/>
    </source>
</evidence>
<dbReference type="InterPro" id="IPR006206">
    <property type="entry name" value="Mevalonate/galactokinase"/>
</dbReference>
<keyword evidence="4 11" id="KW-0418">Kinase</keyword>
<evidence type="ECO:0000256" key="6">
    <source>
        <dbReference type="ARBA" id="ARBA00022842"/>
    </source>
</evidence>
<dbReference type="PROSITE" id="PS00627">
    <property type="entry name" value="GHMP_KINASES_ATP"/>
    <property type="match status" value="1"/>
</dbReference>
<dbReference type="InterPro" id="IPR013750">
    <property type="entry name" value="GHMP_kinase_C_dom"/>
</dbReference>
<protein>
    <submittedName>
        <fullName evidence="11">GHMP kinase</fullName>
    </submittedName>
</protein>
<keyword evidence="2" id="KW-0479">Metal-binding</keyword>
<dbReference type="PIRSF" id="PIRSF000530">
    <property type="entry name" value="Galactokinase"/>
    <property type="match status" value="1"/>
</dbReference>
<evidence type="ECO:0000256" key="1">
    <source>
        <dbReference type="ARBA" id="ARBA00022679"/>
    </source>
</evidence>
<dbReference type="InterPro" id="IPR014721">
    <property type="entry name" value="Ribsml_uS5_D2-typ_fold_subgr"/>
</dbReference>
<evidence type="ECO:0000259" key="10">
    <source>
        <dbReference type="Pfam" id="PF08544"/>
    </source>
</evidence>
<dbReference type="Pfam" id="PF00288">
    <property type="entry name" value="GHMP_kinases_N"/>
    <property type="match status" value="1"/>
</dbReference>
<evidence type="ECO:0000259" key="9">
    <source>
        <dbReference type="Pfam" id="PF00288"/>
    </source>
</evidence>
<keyword evidence="6" id="KW-0460">Magnesium</keyword>
<accession>A0A3E4F6M0</accession>
<dbReference type="PRINTS" id="PR00473">
    <property type="entry name" value="GALCTOKINASE"/>
</dbReference>
<feature type="domain" description="GHMP kinase N-terminal" evidence="9">
    <location>
        <begin position="90"/>
        <end position="173"/>
    </location>
</feature>
<dbReference type="InterPro" id="IPR006203">
    <property type="entry name" value="GHMP_knse_ATP-bd_CS"/>
</dbReference>
<dbReference type="Gene3D" id="3.30.70.890">
    <property type="entry name" value="GHMP kinase, C-terminal domain"/>
    <property type="match status" value="1"/>
</dbReference>
<dbReference type="GO" id="GO:0046872">
    <property type="term" value="F:metal ion binding"/>
    <property type="evidence" value="ECO:0007669"/>
    <property type="project" value="UniProtKB-KW"/>
</dbReference>
<dbReference type="Pfam" id="PF08544">
    <property type="entry name" value="GHMP_kinases_C"/>
    <property type="match status" value="1"/>
</dbReference>
<dbReference type="Gene3D" id="3.30.230.10">
    <property type="match status" value="1"/>
</dbReference>
<dbReference type="GO" id="GO:0006012">
    <property type="term" value="P:galactose metabolic process"/>
    <property type="evidence" value="ECO:0007669"/>
    <property type="project" value="UniProtKB-KW"/>
</dbReference>
<dbReference type="FunFam" id="3.30.70.890:FF:000001">
    <property type="entry name" value="Galactokinase"/>
    <property type="match status" value="1"/>
</dbReference>
<proteinExistence type="predicted"/>
<dbReference type="PANTHER" id="PTHR10457:SF6">
    <property type="entry name" value="GALACTURONOKINASE"/>
    <property type="match status" value="1"/>
</dbReference>
<keyword evidence="5" id="KW-0067">ATP-binding</keyword>
<dbReference type="AlphaFoldDB" id="A0A3E4F6M0"/>